<dbReference type="RefSeq" id="WP_218404821.1">
    <property type="nucleotide sequence ID" value="NZ_JAGSPC010000001.1"/>
</dbReference>
<reference evidence="2" key="1">
    <citation type="submission" date="2021-04" db="EMBL/GenBank/DDBJ databases">
        <authorList>
            <person name="Pira H."/>
            <person name="Risdian C."/>
            <person name="Wink J."/>
        </authorList>
    </citation>
    <scope>NUCLEOTIDE SEQUENCE</scope>
    <source>
        <strain evidence="2">WH158</strain>
    </source>
</reference>
<dbReference type="Proteomes" id="UP001138681">
    <property type="component" value="Unassembled WGS sequence"/>
</dbReference>
<comment type="caution">
    <text evidence="2">The sequence shown here is derived from an EMBL/GenBank/DDBJ whole genome shotgun (WGS) entry which is preliminary data.</text>
</comment>
<evidence type="ECO:0000313" key="3">
    <source>
        <dbReference type="Proteomes" id="UP001138681"/>
    </source>
</evidence>
<organism evidence="2 3">
    <name type="scientific">Erythrobacter crassostreae</name>
    <dbReference type="NCBI Taxonomy" id="2828328"/>
    <lineage>
        <taxon>Bacteria</taxon>
        <taxon>Pseudomonadati</taxon>
        <taxon>Pseudomonadota</taxon>
        <taxon>Alphaproteobacteria</taxon>
        <taxon>Sphingomonadales</taxon>
        <taxon>Erythrobacteraceae</taxon>
        <taxon>Erythrobacter/Porphyrobacter group</taxon>
        <taxon>Erythrobacter</taxon>
    </lineage>
</organism>
<dbReference type="EMBL" id="JAGSPC010000001">
    <property type="protein sequence ID" value="MBV7259617.1"/>
    <property type="molecule type" value="Genomic_DNA"/>
</dbReference>
<evidence type="ECO:0000313" key="2">
    <source>
        <dbReference type="EMBL" id="MBV7259617.1"/>
    </source>
</evidence>
<accession>A0A9X1F3K0</accession>
<proteinExistence type="predicted"/>
<protein>
    <recommendedName>
        <fullName evidence="1">Rap1a immunity protein domain-containing protein</fullName>
    </recommendedName>
</protein>
<sequence length="105" mass="11969">MLSGLLALSMAATSGDQLASWCEQNSRACDIYIAGYVDGVEQELFLREDARDFCLPTSWTSADGRRVFLARWKNNMRNHDGAWKGNKASTLLWTVFSNEYPCRRR</sequence>
<dbReference type="InterPro" id="IPR041238">
    <property type="entry name" value="Rap1a"/>
</dbReference>
<gene>
    <name evidence="2" type="ORF">KCG46_08530</name>
</gene>
<dbReference type="AlphaFoldDB" id="A0A9X1F3K0"/>
<feature type="domain" description="Rap1a immunity protein" evidence="1">
    <location>
        <begin position="14"/>
        <end position="102"/>
    </location>
</feature>
<keyword evidence="3" id="KW-1185">Reference proteome</keyword>
<name>A0A9X1F3K0_9SPHN</name>
<dbReference type="Pfam" id="PF18602">
    <property type="entry name" value="Rap1a"/>
    <property type="match status" value="1"/>
</dbReference>
<evidence type="ECO:0000259" key="1">
    <source>
        <dbReference type="Pfam" id="PF18602"/>
    </source>
</evidence>